<comment type="subcellular location">
    <subcellularLocation>
        <location evidence="1 12">Golgi apparatus membrane</location>
        <topology evidence="1 12">Single-pass type II membrane protein</topology>
    </subcellularLocation>
</comment>
<dbReference type="EC" id="2.4.-.-" evidence="12"/>
<evidence type="ECO:0000256" key="11">
    <source>
        <dbReference type="PIRSR" id="PIRSR605027-4"/>
    </source>
</evidence>
<reference evidence="15 17" key="3">
    <citation type="submission" date="2017-11" db="EMBL/GenBank/DDBJ databases">
        <title>De-novo sequencing of pomegranate (Punica granatum L.) genome.</title>
        <authorList>
            <person name="Akparov Z."/>
            <person name="Amiraslanov A."/>
            <person name="Hajiyeva S."/>
            <person name="Abbasov M."/>
            <person name="Kaur K."/>
            <person name="Hamwieh A."/>
            <person name="Solovyev V."/>
            <person name="Salamov A."/>
            <person name="Braich B."/>
            <person name="Kosarev P."/>
            <person name="Mahmoud A."/>
            <person name="Hajiyev E."/>
            <person name="Babayeva S."/>
            <person name="Izzatullayeva V."/>
            <person name="Mammadov A."/>
            <person name="Mammadov A."/>
            <person name="Sharifova S."/>
            <person name="Ojaghi J."/>
            <person name="Eynullazada K."/>
            <person name="Bayramov B."/>
            <person name="Abdulazimova A."/>
            <person name="Shahmuradov I."/>
        </authorList>
    </citation>
    <scope>NUCLEOTIDE SEQUENCE [LARGE SCALE GENOMIC DNA]</scope>
    <source>
        <strain evidence="15">AG2017</strain>
        <strain evidence="17">cv. AG2017</strain>
        <tissue evidence="15">Leaf</tissue>
    </source>
</reference>
<keyword evidence="5 12" id="KW-0735">Signal-anchor</keyword>
<dbReference type="GO" id="GO:0000139">
    <property type="term" value="C:Golgi membrane"/>
    <property type="evidence" value="ECO:0007669"/>
    <property type="project" value="UniProtKB-SubCell"/>
</dbReference>
<feature type="compositionally biased region" description="Acidic residues" evidence="13">
    <location>
        <begin position="89"/>
        <end position="113"/>
    </location>
</feature>
<proteinExistence type="inferred from homology"/>
<protein>
    <recommendedName>
        <fullName evidence="12">Glycosyltransferases</fullName>
        <ecNumber evidence="12">2.4.-.-</ecNumber>
    </recommendedName>
</protein>
<dbReference type="PANTHER" id="PTHR10896:SF59">
    <property type="entry name" value="BETA-1,4-XYLOSYLTRANSFERASE IRX9"/>
    <property type="match status" value="1"/>
</dbReference>
<reference evidence="16" key="1">
    <citation type="journal article" date="2017" name="Plant J.">
        <title>The pomegranate (Punica granatum L.) genome and the genomics of punicalagin biosynthesis.</title>
        <authorList>
            <person name="Qin G."/>
            <person name="Xu C."/>
            <person name="Ming R."/>
            <person name="Tang H."/>
            <person name="Guyot R."/>
            <person name="Kramer E.M."/>
            <person name="Hu Y."/>
            <person name="Yi X."/>
            <person name="Qi Y."/>
            <person name="Xu X."/>
            <person name="Gao Z."/>
            <person name="Pan H."/>
            <person name="Jian J."/>
            <person name="Tian Y."/>
            <person name="Yue Z."/>
            <person name="Xu Y."/>
        </authorList>
    </citation>
    <scope>NUCLEOTIDE SEQUENCE [LARGE SCALE GENOMIC DNA]</scope>
    <source>
        <strain evidence="16">cv. Dabenzi</strain>
    </source>
</reference>
<keyword evidence="17" id="KW-1185">Reference proteome</keyword>
<dbReference type="GO" id="GO:0010417">
    <property type="term" value="P:glucuronoxylan biosynthetic process"/>
    <property type="evidence" value="ECO:0007669"/>
    <property type="project" value="TreeGrafter"/>
</dbReference>
<dbReference type="SUPFAM" id="SSF53448">
    <property type="entry name" value="Nucleotide-diphospho-sugar transferases"/>
    <property type="match status" value="1"/>
</dbReference>
<feature type="region of interest" description="Disordered" evidence="13">
    <location>
        <begin position="38"/>
        <end position="60"/>
    </location>
</feature>
<evidence type="ECO:0000256" key="3">
    <source>
        <dbReference type="ARBA" id="ARBA00022679"/>
    </source>
</evidence>
<comment type="function">
    <text evidence="12">Involved in the synthesis of glucuronoxylan hemicellulose in secondary cell walls.</text>
</comment>
<evidence type="ECO:0000256" key="9">
    <source>
        <dbReference type="ARBA" id="ARBA00023180"/>
    </source>
</evidence>
<reference evidence="14" key="2">
    <citation type="submission" date="2017-06" db="EMBL/GenBank/DDBJ databases">
        <title>The pomegranate genome and the genomics of punicalagin biosynthesis.</title>
        <authorList>
            <person name="Xu C."/>
        </authorList>
    </citation>
    <scope>NUCLEOTIDE SEQUENCE [LARGE SCALE GENOMIC DNA]</scope>
    <source>
        <tissue evidence="14">Fresh leaf</tissue>
    </source>
</reference>
<comment type="similarity">
    <text evidence="2 12">Belongs to the glycosyltransferase 43 family.</text>
</comment>
<evidence type="ECO:0000256" key="10">
    <source>
        <dbReference type="ARBA" id="ARBA00023316"/>
    </source>
</evidence>
<evidence type="ECO:0000256" key="8">
    <source>
        <dbReference type="ARBA" id="ARBA00023136"/>
    </source>
</evidence>
<dbReference type="EMBL" id="MTKT01002011">
    <property type="protein sequence ID" value="OWM82384.1"/>
    <property type="molecule type" value="Genomic_DNA"/>
</dbReference>
<dbReference type="STRING" id="22663.A0A218XBT1"/>
<dbReference type="GO" id="GO:0042285">
    <property type="term" value="F:xylosyltransferase activity"/>
    <property type="evidence" value="ECO:0007669"/>
    <property type="project" value="TreeGrafter"/>
</dbReference>
<dbReference type="GO" id="GO:0015018">
    <property type="term" value="F:galactosylgalactosylxylosylprotein 3-beta-glucuronosyltransferase activity"/>
    <property type="evidence" value="ECO:0007669"/>
    <property type="project" value="InterPro"/>
</dbReference>
<sequence length="372" mass="42197">MGTPERSKKRVQLWKKAIVHFSLCFVMGFFSGFAPAASRASSSTLIPRTATSPGPTETRDLVAPANRSLISRVQQAQTIPVSPSKSEEEKEEEEEEEEEESTQPEEPEMESPWDPEKHVPRKQLIIITPTRADDPFRGVLLRRLATTIRLVPAPLLWVVVERQPETGSGEVPELLRKTGVMYRHLVYRENFTEPEAEMDHQRNVALRHIKQHGLTGIVHFAGLSNVYDLDFFHELRQTEVFGTWPIALLSANRKKVIIEGPVCDSTQVMGWHIKKMNNETDAKPPIHISSFSFNSSILWDPERWGRPSSSQAVAQVSVKFVKEIVHEDEASVKGISGEKCSRILMWHFPAHPSEHLLRVHDPNDRSNLQSDT</sequence>
<gene>
    <name evidence="14" type="ORF">CDL15_Pgr001958</name>
    <name evidence="15" type="ORF">CRG98_047092</name>
</gene>
<evidence type="ECO:0000256" key="6">
    <source>
        <dbReference type="ARBA" id="ARBA00022989"/>
    </source>
</evidence>
<dbReference type="GeneID" id="116207626"/>
<dbReference type="InterPro" id="IPR029044">
    <property type="entry name" value="Nucleotide-diphossugar_trans"/>
</dbReference>
<dbReference type="EMBL" id="PGOL01007545">
    <property type="protein sequence ID" value="PKI32512.1"/>
    <property type="molecule type" value="Genomic_DNA"/>
</dbReference>
<dbReference type="Pfam" id="PF03360">
    <property type="entry name" value="Glyco_transf_43"/>
    <property type="match status" value="1"/>
</dbReference>
<dbReference type="PANTHER" id="PTHR10896">
    <property type="entry name" value="GALACTOSYLGALACTOSYLXYLOSYLPROTEIN 3-BETA-GLUCURONOSYLTRANSFERASE BETA-1,3-GLUCURONYLTRANSFERASE"/>
    <property type="match status" value="1"/>
</dbReference>
<comment type="caution">
    <text evidence="14">The sequence shown here is derived from an EMBL/GenBank/DDBJ whole genome shotgun (WGS) entry which is preliminary data.</text>
</comment>
<keyword evidence="9" id="KW-0325">Glycoprotein</keyword>
<keyword evidence="7 12" id="KW-0333">Golgi apparatus</keyword>
<dbReference type="InterPro" id="IPR005027">
    <property type="entry name" value="Glyco_trans_43"/>
</dbReference>
<accession>A0A218XBT1</accession>
<evidence type="ECO:0000256" key="12">
    <source>
        <dbReference type="RuleBase" id="RU363127"/>
    </source>
</evidence>
<evidence type="ECO:0000256" key="4">
    <source>
        <dbReference type="ARBA" id="ARBA00022692"/>
    </source>
</evidence>
<evidence type="ECO:0000256" key="7">
    <source>
        <dbReference type="ARBA" id="ARBA00023034"/>
    </source>
</evidence>
<name>A0A218XBT1_PUNGR</name>
<dbReference type="Proteomes" id="UP000233551">
    <property type="component" value="Unassembled WGS sequence"/>
</dbReference>
<keyword evidence="8" id="KW-0472">Membrane</keyword>
<evidence type="ECO:0000256" key="13">
    <source>
        <dbReference type="SAM" id="MobiDB-lite"/>
    </source>
</evidence>
<evidence type="ECO:0000313" key="14">
    <source>
        <dbReference type="EMBL" id="OWM82384.1"/>
    </source>
</evidence>
<evidence type="ECO:0000313" key="17">
    <source>
        <dbReference type="Proteomes" id="UP000233551"/>
    </source>
</evidence>
<dbReference type="GO" id="GO:0009834">
    <property type="term" value="P:plant-type secondary cell wall biogenesis"/>
    <property type="evidence" value="ECO:0007669"/>
    <property type="project" value="TreeGrafter"/>
</dbReference>
<evidence type="ECO:0000256" key="5">
    <source>
        <dbReference type="ARBA" id="ARBA00022968"/>
    </source>
</evidence>
<dbReference type="AlphaFoldDB" id="A0A218XBT1"/>
<feature type="region of interest" description="Disordered" evidence="13">
    <location>
        <begin position="72"/>
        <end position="120"/>
    </location>
</feature>
<evidence type="ECO:0000313" key="15">
    <source>
        <dbReference type="EMBL" id="PKI32512.1"/>
    </source>
</evidence>
<feature type="compositionally biased region" description="Polar residues" evidence="13">
    <location>
        <begin position="39"/>
        <end position="55"/>
    </location>
</feature>
<dbReference type="GO" id="GO:0071555">
    <property type="term" value="P:cell wall organization"/>
    <property type="evidence" value="ECO:0007669"/>
    <property type="project" value="UniProtKB-KW"/>
</dbReference>
<organism evidence="14 16">
    <name type="scientific">Punica granatum</name>
    <name type="common">Pomegranate</name>
    <dbReference type="NCBI Taxonomy" id="22663"/>
    <lineage>
        <taxon>Eukaryota</taxon>
        <taxon>Viridiplantae</taxon>
        <taxon>Streptophyta</taxon>
        <taxon>Embryophyta</taxon>
        <taxon>Tracheophyta</taxon>
        <taxon>Spermatophyta</taxon>
        <taxon>Magnoliopsida</taxon>
        <taxon>eudicotyledons</taxon>
        <taxon>Gunneridae</taxon>
        <taxon>Pentapetalae</taxon>
        <taxon>rosids</taxon>
        <taxon>malvids</taxon>
        <taxon>Myrtales</taxon>
        <taxon>Lythraceae</taxon>
        <taxon>Punica</taxon>
    </lineage>
</organism>
<keyword evidence="3 12" id="KW-0808">Transferase</keyword>
<feature type="site" description="Interaction with galactose moiety of substrate glycoprotein" evidence="11">
    <location>
        <position position="259"/>
    </location>
</feature>
<evidence type="ECO:0000256" key="1">
    <source>
        <dbReference type="ARBA" id="ARBA00004323"/>
    </source>
</evidence>
<keyword evidence="6" id="KW-1133">Transmembrane helix</keyword>
<keyword evidence="4" id="KW-0812">Transmembrane</keyword>
<keyword evidence="10 12" id="KW-0961">Cell wall biogenesis/degradation</keyword>
<evidence type="ECO:0000313" key="16">
    <source>
        <dbReference type="Proteomes" id="UP000197138"/>
    </source>
</evidence>
<dbReference type="Gene3D" id="3.90.550.10">
    <property type="entry name" value="Spore Coat Polysaccharide Biosynthesis Protein SpsA, Chain A"/>
    <property type="match status" value="1"/>
</dbReference>
<evidence type="ECO:0000256" key="2">
    <source>
        <dbReference type="ARBA" id="ARBA00007706"/>
    </source>
</evidence>
<dbReference type="Proteomes" id="UP000197138">
    <property type="component" value="Unassembled WGS sequence"/>
</dbReference>